<keyword evidence="5" id="KW-1185">Reference proteome</keyword>
<dbReference type="GO" id="GO:0016717">
    <property type="term" value="F:oxidoreductase activity, acting on paired donors, with oxidation of a pair of donors resulting in the reduction of molecular oxygen to two molecules of water"/>
    <property type="evidence" value="ECO:0007669"/>
    <property type="project" value="TreeGrafter"/>
</dbReference>
<evidence type="ECO:0000313" key="5">
    <source>
        <dbReference type="Proteomes" id="UP000305906"/>
    </source>
</evidence>
<feature type="region of interest" description="Disordered" evidence="1">
    <location>
        <begin position="1"/>
        <end position="54"/>
    </location>
</feature>
<feature type="compositionally biased region" description="Low complexity" evidence="1">
    <location>
        <begin position="8"/>
        <end position="18"/>
    </location>
</feature>
<dbReference type="InterPro" id="IPR005804">
    <property type="entry name" value="FA_desaturase_dom"/>
</dbReference>
<organism evidence="4 5">
    <name type="scientific">Streptomyces montanus</name>
    <dbReference type="NCBI Taxonomy" id="2580423"/>
    <lineage>
        <taxon>Bacteria</taxon>
        <taxon>Bacillati</taxon>
        <taxon>Actinomycetota</taxon>
        <taxon>Actinomycetes</taxon>
        <taxon>Kitasatosporales</taxon>
        <taxon>Streptomycetaceae</taxon>
        <taxon>Streptomyces</taxon>
    </lineage>
</organism>
<dbReference type="PANTHER" id="PTHR19353:SF19">
    <property type="entry name" value="DELTA(5) FATTY ACID DESATURASE C-RELATED"/>
    <property type="match status" value="1"/>
</dbReference>
<dbReference type="PIRSF" id="PIRSF015921">
    <property type="entry name" value="FA_sphinglp_des"/>
    <property type="match status" value="1"/>
</dbReference>
<dbReference type="GO" id="GO:0008610">
    <property type="term" value="P:lipid biosynthetic process"/>
    <property type="evidence" value="ECO:0007669"/>
    <property type="project" value="UniProtKB-ARBA"/>
</dbReference>
<comment type="caution">
    <text evidence="4">The sequence shown here is derived from an EMBL/GenBank/DDBJ whole genome shotgun (WGS) entry which is preliminary data.</text>
</comment>
<feature type="transmembrane region" description="Helical" evidence="2">
    <location>
        <begin position="72"/>
        <end position="92"/>
    </location>
</feature>
<evidence type="ECO:0000259" key="3">
    <source>
        <dbReference type="Pfam" id="PF00487"/>
    </source>
</evidence>
<keyword evidence="2" id="KW-0472">Membrane</keyword>
<feature type="domain" description="Fatty acid desaturase" evidence="3">
    <location>
        <begin position="98"/>
        <end position="361"/>
    </location>
</feature>
<accession>A0A5R9FUS5</accession>
<dbReference type="EMBL" id="VBZC01000022">
    <property type="protein sequence ID" value="TLS44254.1"/>
    <property type="molecule type" value="Genomic_DNA"/>
</dbReference>
<proteinExistence type="predicted"/>
<feature type="transmembrane region" description="Helical" evidence="2">
    <location>
        <begin position="235"/>
        <end position="254"/>
    </location>
</feature>
<keyword evidence="2" id="KW-0812">Transmembrane</keyword>
<dbReference type="GO" id="GO:0016020">
    <property type="term" value="C:membrane"/>
    <property type="evidence" value="ECO:0007669"/>
    <property type="project" value="TreeGrafter"/>
</dbReference>
<gene>
    <name evidence="4" type="ORF">FE633_21040</name>
</gene>
<dbReference type="PANTHER" id="PTHR19353">
    <property type="entry name" value="FATTY ACID DESATURASE 2"/>
    <property type="match status" value="1"/>
</dbReference>
<dbReference type="AlphaFoldDB" id="A0A5R9FUS5"/>
<dbReference type="Pfam" id="PF00487">
    <property type="entry name" value="FA_desaturase"/>
    <property type="match status" value="1"/>
</dbReference>
<protein>
    <submittedName>
        <fullName evidence="4">Acyl-CoA desaturase</fullName>
    </submittedName>
</protein>
<reference evidence="4 5" key="1">
    <citation type="submission" date="2019-05" db="EMBL/GenBank/DDBJ databases">
        <title>Streptomyces sp. NEAU-C151, a novel actinomycete isolated from soil.</title>
        <authorList>
            <person name="Han L."/>
            <person name="Jiang H."/>
        </authorList>
    </citation>
    <scope>NUCLEOTIDE SEQUENCE [LARGE SCALE GENOMIC DNA]</scope>
    <source>
        <strain evidence="4 5">NEAU-C151</strain>
    </source>
</reference>
<dbReference type="InterPro" id="IPR012171">
    <property type="entry name" value="Fatty_acid_desaturase"/>
</dbReference>
<dbReference type="Proteomes" id="UP000305906">
    <property type="component" value="Unassembled WGS sequence"/>
</dbReference>
<evidence type="ECO:0000256" key="2">
    <source>
        <dbReference type="SAM" id="Phobius"/>
    </source>
</evidence>
<dbReference type="CDD" id="cd03506">
    <property type="entry name" value="Delta6-FADS-like"/>
    <property type="match status" value="1"/>
</dbReference>
<keyword evidence="2" id="KW-1133">Transmembrane helix</keyword>
<sequence>MASRTRRLAPAPSASACAHPERKNVTTDIINRGNGPAHRAETKKPPPGSRGSDYAALSREVKQSGLLKRRPGYYSVKIGVNLLLLAAGWAAFALLGQSWWQLLTAAFLAVMFTQTGFIGHDAGHHQIAASKRVNNLLGRVHADLLIGLSYGWWISKHSRHHSHPNQVDRDPDIADGAIAFTEDHARVRRGPYAWLARHQAWLFFPMLLLEGLALHVAGVRALLDRTGTHAGRATKLAEAGLLTAHLGGYLAAVFWVLSPLQAVCFLLVHQGLFGLYMGCSFAPNHKGMPIFAKNDKIDFLRRQVLTSRNIRGGRFTDFALGGLNYQIEHHLFPSMPRPSLRHVQELVRTFCARHGIAYYETGLFNSYAQVLRHLHTVGGPLRPELEY</sequence>
<name>A0A5R9FUS5_9ACTN</name>
<evidence type="ECO:0000256" key="1">
    <source>
        <dbReference type="SAM" id="MobiDB-lite"/>
    </source>
</evidence>
<evidence type="ECO:0000313" key="4">
    <source>
        <dbReference type="EMBL" id="TLS44254.1"/>
    </source>
</evidence>
<feature type="transmembrane region" description="Helical" evidence="2">
    <location>
        <begin position="200"/>
        <end position="223"/>
    </location>
</feature>